<keyword evidence="2" id="KW-1185">Reference proteome</keyword>
<name>A0A363NMZ0_9SPHI</name>
<evidence type="ECO:0008006" key="3">
    <source>
        <dbReference type="Google" id="ProtNLM"/>
    </source>
</evidence>
<evidence type="ECO:0000313" key="1">
    <source>
        <dbReference type="EMBL" id="PUV22178.1"/>
    </source>
</evidence>
<dbReference type="RefSeq" id="WP_108635846.1">
    <property type="nucleotide sequence ID" value="NZ_QCXX01000007.1"/>
</dbReference>
<comment type="caution">
    <text evidence="1">The sequence shown here is derived from an EMBL/GenBank/DDBJ whole genome shotgun (WGS) entry which is preliminary data.</text>
</comment>
<organism evidence="1 2">
    <name type="scientific">Sphingobacterium athyrii</name>
    <dbReference type="NCBI Taxonomy" id="2152717"/>
    <lineage>
        <taxon>Bacteria</taxon>
        <taxon>Pseudomonadati</taxon>
        <taxon>Bacteroidota</taxon>
        <taxon>Sphingobacteriia</taxon>
        <taxon>Sphingobacteriales</taxon>
        <taxon>Sphingobacteriaceae</taxon>
        <taxon>Sphingobacterium</taxon>
    </lineage>
</organism>
<dbReference type="EMBL" id="QCXX01000007">
    <property type="protein sequence ID" value="PUV22178.1"/>
    <property type="molecule type" value="Genomic_DNA"/>
</dbReference>
<sequence>MKLFQYIDRINLLDKLIRRRRTGTQSELAIRLGLSVSRLARIIEYLKDIGAPIAFDRSLNTYYYEKEYSIQIKVEVQQENIHLLDLNQMRQANAGDNFISIHLLNAFFVH</sequence>
<dbReference type="Proteomes" id="UP000250831">
    <property type="component" value="Unassembled WGS sequence"/>
</dbReference>
<evidence type="ECO:0000313" key="2">
    <source>
        <dbReference type="Proteomes" id="UP000250831"/>
    </source>
</evidence>
<gene>
    <name evidence="1" type="ORF">DCO56_21650</name>
</gene>
<accession>A0A363NMZ0</accession>
<proteinExistence type="predicted"/>
<reference evidence="1 2" key="1">
    <citation type="submission" date="2018-04" db="EMBL/GenBank/DDBJ databases">
        <title>Sphingobacterium sp. M46 Genome.</title>
        <authorList>
            <person name="Cheng J."/>
            <person name="Li Y."/>
        </authorList>
    </citation>
    <scope>NUCLEOTIDE SEQUENCE [LARGE SCALE GENOMIC DNA]</scope>
    <source>
        <strain evidence="1 2">M46</strain>
    </source>
</reference>
<protein>
    <recommendedName>
        <fullName evidence="3">DNA-binding protein</fullName>
    </recommendedName>
</protein>
<dbReference type="OrthoDB" id="1163801at2"/>
<dbReference type="AlphaFoldDB" id="A0A363NMZ0"/>